<evidence type="ECO:0000313" key="14">
    <source>
        <dbReference type="Proteomes" id="UP000003706"/>
    </source>
</evidence>
<dbReference type="InterPro" id="IPR006195">
    <property type="entry name" value="aa-tRNA-synth_II"/>
</dbReference>
<keyword evidence="4 11" id="KW-0436">Ligase</keyword>
<keyword evidence="6 11" id="KW-0547">Nucleotide-binding</keyword>
<feature type="binding site" evidence="11">
    <location>
        <position position="371"/>
    </location>
    <ligand>
        <name>Mg(2+)</name>
        <dbReference type="ChEBI" id="CHEBI:18420"/>
        <label>3</label>
    </ligand>
</feature>
<dbReference type="InterPro" id="IPR002312">
    <property type="entry name" value="Asp/Asn-tRNA-synth_IIb"/>
</dbReference>
<keyword evidence="8 11" id="KW-0460">Magnesium</keyword>
<dbReference type="PATRIC" id="fig|647171.4.peg.694"/>
<dbReference type="AlphaFoldDB" id="H1KY30"/>
<protein>
    <recommendedName>
        <fullName evidence="11">Aspartate--tRNA(Asp/Asn) ligase</fullName>
        <ecNumber evidence="11">6.1.1.23</ecNumber>
    </recommendedName>
    <alternativeName>
        <fullName evidence="11">Aspartyl-tRNA synthetase</fullName>
        <shortName evidence="11">AspRS</shortName>
    </alternativeName>
    <alternativeName>
        <fullName evidence="11">Non-discriminating aspartyl-tRNA synthetase</fullName>
        <shortName evidence="11">ND-AspRS</shortName>
    </alternativeName>
</protein>
<evidence type="ECO:0000256" key="3">
    <source>
        <dbReference type="ARBA" id="ARBA00022490"/>
    </source>
</evidence>
<evidence type="ECO:0000256" key="11">
    <source>
        <dbReference type="HAMAP-Rule" id="MF_02075"/>
    </source>
</evidence>
<comment type="caution">
    <text evidence="13">The sequence shown here is derived from an EMBL/GenBank/DDBJ whole genome shotgun (WGS) entry which is preliminary data.</text>
</comment>
<keyword evidence="10 11" id="KW-0030">Aminoacyl-tRNA synthetase</keyword>
<dbReference type="GO" id="GO:0004815">
    <property type="term" value="F:aspartate-tRNA ligase activity"/>
    <property type="evidence" value="ECO:0007669"/>
    <property type="project" value="UniProtKB-UniRule"/>
</dbReference>
<dbReference type="Gene3D" id="3.30.930.10">
    <property type="entry name" value="Bira Bifunctional Protein, Domain 2"/>
    <property type="match status" value="1"/>
</dbReference>
<dbReference type="FunFam" id="3.30.930.10:FF:000038">
    <property type="entry name" value="Aspartate--tRNA ligase"/>
    <property type="match status" value="1"/>
</dbReference>
<name>H1KY30_9EURY</name>
<dbReference type="GO" id="GO:0003723">
    <property type="term" value="F:RNA binding"/>
    <property type="evidence" value="ECO:0007669"/>
    <property type="project" value="TreeGrafter"/>
</dbReference>
<dbReference type="HAMAP" id="MF_02075">
    <property type="entry name" value="Asp_tRNA_synth_type2"/>
    <property type="match status" value="1"/>
</dbReference>
<feature type="domain" description="Aminoacyl-transfer RNA synthetases class-II family profile" evidence="12">
    <location>
        <begin position="153"/>
        <end position="448"/>
    </location>
</feature>
<dbReference type="InterPro" id="IPR045864">
    <property type="entry name" value="aa-tRNA-synth_II/BPL/LPL"/>
</dbReference>
<dbReference type="InterPro" id="IPR004365">
    <property type="entry name" value="NA-bd_OB_tRNA"/>
</dbReference>
<dbReference type="PANTHER" id="PTHR43450">
    <property type="entry name" value="ASPARTYL-TRNA SYNTHETASE"/>
    <property type="match status" value="1"/>
</dbReference>
<evidence type="ECO:0000256" key="2">
    <source>
        <dbReference type="ARBA" id="ARBA00005312"/>
    </source>
</evidence>
<dbReference type="InterPro" id="IPR004523">
    <property type="entry name" value="Asp-tRNA_synthase_2"/>
</dbReference>
<comment type="cofactor">
    <cofactor evidence="11">
        <name>Mg(2+)</name>
        <dbReference type="ChEBI" id="CHEBI:18420"/>
    </cofactor>
    <text evidence="11">Binds 3 Mg(2+) cations per subunit. The strongest magnesium site (Mg1) is bound to the beta- and gamma-phosphates of ATP and four water molecules complete its coordination sphere.</text>
</comment>
<evidence type="ECO:0000256" key="7">
    <source>
        <dbReference type="ARBA" id="ARBA00022840"/>
    </source>
</evidence>
<feature type="region of interest" description="Aspartate" evidence="11">
    <location>
        <begin position="208"/>
        <end position="211"/>
    </location>
</feature>
<keyword evidence="7 11" id="KW-0067">ATP-binding</keyword>
<dbReference type="FunFam" id="2.40.50.140:FF:000324">
    <property type="entry name" value="Aspartate--tRNA(Asp/Asn) ligase"/>
    <property type="match status" value="1"/>
</dbReference>
<dbReference type="Gene3D" id="2.40.50.140">
    <property type="entry name" value="Nucleic acid-binding proteins"/>
    <property type="match status" value="1"/>
</dbReference>
<keyword evidence="3 11" id="KW-0963">Cytoplasm</keyword>
<dbReference type="CDD" id="cd00776">
    <property type="entry name" value="AsxRS_core"/>
    <property type="match status" value="1"/>
</dbReference>
<feature type="site" description="Important for tRNA non-discrimination" evidence="11">
    <location>
        <position position="101"/>
    </location>
</feature>
<feature type="binding site" evidence="11">
    <location>
        <begin position="419"/>
        <end position="422"/>
    </location>
    <ligand>
        <name>ATP</name>
        <dbReference type="ChEBI" id="CHEBI:30616"/>
    </ligand>
</feature>
<gene>
    <name evidence="11" type="primary">aspS</name>
    <name evidence="13" type="ORF">MetfoDRAFT_0703</name>
</gene>
<evidence type="ECO:0000256" key="6">
    <source>
        <dbReference type="ARBA" id="ARBA00022741"/>
    </source>
</evidence>
<dbReference type="EC" id="6.1.1.23" evidence="11"/>
<feature type="binding site" evidence="11">
    <location>
        <position position="371"/>
    </location>
    <ligand>
        <name>Mg(2+)</name>
        <dbReference type="ChEBI" id="CHEBI:18420"/>
        <label>2</label>
    </ligand>
</feature>
<proteinExistence type="inferred from homology"/>
<evidence type="ECO:0000259" key="12">
    <source>
        <dbReference type="PROSITE" id="PS50862"/>
    </source>
</evidence>
<dbReference type="NCBIfam" id="NF003483">
    <property type="entry name" value="PRK05159.1"/>
    <property type="match status" value="1"/>
</dbReference>
<dbReference type="GO" id="GO:0050560">
    <property type="term" value="F:aspartate-tRNA(Asn) ligase activity"/>
    <property type="evidence" value="ECO:0007669"/>
    <property type="project" value="UniProtKB-EC"/>
</dbReference>
<sequence>MWCIEHWVLVIVMLGDWRRTHYSSQITPEMDGEEVTIMGWAHAIRKLGKLIFIILRDREGTIQVVVPKQKVGEEIFKKAREIGKEDVIAIKGKVVANEKAPSGFEILPIEIRILNKAATPLPLDPAEKVSADIDTRLDNRFLDLRRPKIQAIFKIRSEMLKSVRKTFYENGFVEVNTPKLVASCTEGGTELFPISYFEKEAFLGQSPQLYKQMLMGTGLDRVFEIGSIFRAEEHNTRRHLNEAVSIDVEMAFCDDRDAMEMLEKVVYNAFMDIYENRKKELELLGVDLEVPNERFDRLTYDEAIDIANAKGVELEWGDDLSRAAEKAIGEEMGGLYFIVDWPTETRPFYTMPNEKDPKICKAFDLMYKDLEISSGAQRIHLYDLLVERIKNQGLNPEGFGSYLEAFKYGMPPHAGWGLGADRFTMVLTGQENIRECVMFPRDRQRLTP</sequence>
<dbReference type="InterPro" id="IPR012340">
    <property type="entry name" value="NA-bd_OB-fold"/>
</dbReference>
<reference evidence="13 14" key="1">
    <citation type="submission" date="2011-09" db="EMBL/GenBank/DDBJ databases">
        <title>The draft genome of Methanotorris formicicus Mc-S-70.</title>
        <authorList>
            <consortium name="US DOE Joint Genome Institute (JGI-PGF)"/>
            <person name="Lucas S."/>
            <person name="Han J."/>
            <person name="Lapidus A."/>
            <person name="Cheng J.-F."/>
            <person name="Goodwin L."/>
            <person name="Pitluck S."/>
            <person name="Peters L."/>
            <person name="Land M.L."/>
            <person name="Hauser L."/>
            <person name="Sieprawska-Lupa M."/>
            <person name="Takai K."/>
            <person name="Miyazaki J."/>
            <person name="Whitman W."/>
            <person name="Woyke T.J."/>
        </authorList>
    </citation>
    <scope>NUCLEOTIDE SEQUENCE [LARGE SCALE GENOMIC DNA]</scope>
    <source>
        <strain evidence="13 14">Mc-S-70</strain>
    </source>
</reference>
<dbReference type="GO" id="GO:0006422">
    <property type="term" value="P:aspartyl-tRNA aminoacylation"/>
    <property type="evidence" value="ECO:0007669"/>
    <property type="project" value="UniProtKB-UniRule"/>
</dbReference>
<comment type="similarity">
    <text evidence="2 11">Belongs to the class-II aminoacyl-tRNA synthetase family. Type 2 subfamily.</text>
</comment>
<dbReference type="GO" id="GO:0005829">
    <property type="term" value="C:cytosol"/>
    <property type="evidence" value="ECO:0007669"/>
    <property type="project" value="TreeGrafter"/>
</dbReference>
<feature type="binding site" evidence="11">
    <location>
        <begin position="230"/>
        <end position="232"/>
    </location>
    <ligand>
        <name>ATP</name>
        <dbReference type="ChEBI" id="CHEBI:30616"/>
    </ligand>
</feature>
<evidence type="ECO:0000256" key="5">
    <source>
        <dbReference type="ARBA" id="ARBA00022723"/>
    </source>
</evidence>
<dbReference type="NCBIfam" id="TIGR00458">
    <property type="entry name" value="aspS_nondisc"/>
    <property type="match status" value="1"/>
</dbReference>
<organism evidence="13 14">
    <name type="scientific">Methanotorris formicicus Mc-S-70</name>
    <dbReference type="NCBI Taxonomy" id="647171"/>
    <lineage>
        <taxon>Archaea</taxon>
        <taxon>Methanobacteriati</taxon>
        <taxon>Methanobacteriota</taxon>
        <taxon>Methanomada group</taxon>
        <taxon>Methanococci</taxon>
        <taxon>Methanococcales</taxon>
        <taxon>Methanocaldococcaceae</taxon>
        <taxon>Methanotorris</taxon>
    </lineage>
</organism>
<dbReference type="GO" id="GO:0005524">
    <property type="term" value="F:ATP binding"/>
    <property type="evidence" value="ECO:0007669"/>
    <property type="project" value="UniProtKB-UniRule"/>
</dbReference>
<evidence type="ECO:0000256" key="1">
    <source>
        <dbReference type="ARBA" id="ARBA00004496"/>
    </source>
</evidence>
<dbReference type="GO" id="GO:0017101">
    <property type="term" value="C:aminoacyl-tRNA synthetase multienzyme complex"/>
    <property type="evidence" value="ECO:0007669"/>
    <property type="project" value="TreeGrafter"/>
</dbReference>
<comment type="subcellular location">
    <subcellularLocation>
        <location evidence="1 11">Cytoplasm</location>
    </subcellularLocation>
</comment>
<comment type="subunit">
    <text evidence="11">Homodimer.</text>
</comment>
<comment type="function">
    <text evidence="11">Aspartyl-tRNA synthetase with relaxed tRNA specificity since it is able to aspartylate not only its cognate tRNA(Asp) but also tRNA(Asn). Reaction proceeds in two steps: L-aspartate is first activated by ATP to form Asp-AMP and then transferred to the acceptor end of tRNA(Asp/Asn).</text>
</comment>
<dbReference type="Proteomes" id="UP000003706">
    <property type="component" value="Unassembled WGS sequence"/>
</dbReference>
<dbReference type="Pfam" id="PF00152">
    <property type="entry name" value="tRNA-synt_2"/>
    <property type="match status" value="1"/>
</dbReference>
<keyword evidence="14" id="KW-1185">Reference proteome</keyword>
<dbReference type="EMBL" id="AGJL01000013">
    <property type="protein sequence ID" value="EHP87582.1"/>
    <property type="molecule type" value="Genomic_DNA"/>
</dbReference>
<keyword evidence="5 11" id="KW-0479">Metal-binding</keyword>
<dbReference type="InterPro" id="IPR004364">
    <property type="entry name" value="Aa-tRNA-synt_II"/>
</dbReference>
<dbReference type="PROSITE" id="PS50862">
    <property type="entry name" value="AA_TRNA_LIGASE_II"/>
    <property type="match status" value="1"/>
</dbReference>
<dbReference type="GO" id="GO:0000287">
    <property type="term" value="F:magnesium ion binding"/>
    <property type="evidence" value="ECO:0007669"/>
    <property type="project" value="UniProtKB-UniRule"/>
</dbReference>
<feature type="binding site" evidence="11">
    <location>
        <position position="374"/>
    </location>
    <ligand>
        <name>L-aspartate</name>
        <dbReference type="ChEBI" id="CHEBI:29991"/>
    </ligand>
</feature>
<feature type="binding site" evidence="11">
    <location>
        <position position="371"/>
    </location>
    <ligand>
        <name>ATP</name>
        <dbReference type="ChEBI" id="CHEBI:30616"/>
    </ligand>
</feature>
<evidence type="ECO:0000256" key="10">
    <source>
        <dbReference type="ARBA" id="ARBA00023146"/>
    </source>
</evidence>
<comment type="caution">
    <text evidence="11">Lacks conserved residue(s) required for the propagation of feature annotation.</text>
</comment>
<dbReference type="CDD" id="cd04316">
    <property type="entry name" value="ND_PkAspRS_like_N"/>
    <property type="match status" value="1"/>
</dbReference>
<evidence type="ECO:0000256" key="4">
    <source>
        <dbReference type="ARBA" id="ARBA00022598"/>
    </source>
</evidence>
<dbReference type="SUPFAM" id="SSF50249">
    <property type="entry name" value="Nucleic acid-binding proteins"/>
    <property type="match status" value="1"/>
</dbReference>
<dbReference type="Pfam" id="PF01336">
    <property type="entry name" value="tRNA_anti-codon"/>
    <property type="match status" value="1"/>
</dbReference>
<feature type="binding site" evidence="11">
    <location>
        <position position="378"/>
    </location>
    <ligand>
        <name>L-aspartate</name>
        <dbReference type="ChEBI" id="CHEBI:29991"/>
    </ligand>
</feature>
<accession>H1KY30</accession>
<dbReference type="STRING" id="647171.MetfoDRAFT_0703"/>
<evidence type="ECO:0000256" key="8">
    <source>
        <dbReference type="ARBA" id="ARBA00022842"/>
    </source>
</evidence>
<dbReference type="PANTHER" id="PTHR43450:SF1">
    <property type="entry name" value="ASPARTATE--TRNA LIGASE, CYTOPLASMIC"/>
    <property type="match status" value="1"/>
</dbReference>
<feature type="binding site" evidence="11">
    <location>
        <begin position="238"/>
        <end position="240"/>
    </location>
    <ligand>
        <name>ATP</name>
        <dbReference type="ChEBI" id="CHEBI:30616"/>
    </ligand>
</feature>
<evidence type="ECO:0000313" key="13">
    <source>
        <dbReference type="EMBL" id="EHP87582.1"/>
    </source>
</evidence>
<keyword evidence="9 11" id="KW-0648">Protein biosynthesis</keyword>
<comment type="catalytic activity">
    <reaction evidence="11">
        <text>tRNA(Asx) + L-aspartate + ATP = L-aspartyl-tRNA(Asx) + AMP + diphosphate</text>
        <dbReference type="Rhea" id="RHEA:18349"/>
        <dbReference type="Rhea" id="RHEA-COMP:9710"/>
        <dbReference type="Rhea" id="RHEA-COMP:9711"/>
        <dbReference type="ChEBI" id="CHEBI:29991"/>
        <dbReference type="ChEBI" id="CHEBI:30616"/>
        <dbReference type="ChEBI" id="CHEBI:33019"/>
        <dbReference type="ChEBI" id="CHEBI:78442"/>
        <dbReference type="ChEBI" id="CHEBI:78516"/>
        <dbReference type="ChEBI" id="CHEBI:456215"/>
        <dbReference type="EC" id="6.1.1.23"/>
    </reaction>
</comment>
<dbReference type="SUPFAM" id="SSF55681">
    <property type="entry name" value="Class II aaRS and biotin synthetases"/>
    <property type="match status" value="1"/>
</dbReference>
<feature type="binding site" evidence="11">
    <location>
        <position position="374"/>
    </location>
    <ligand>
        <name>Mg(2+)</name>
        <dbReference type="ChEBI" id="CHEBI:18420"/>
        <label>2</label>
    </ligand>
</feature>
<feature type="binding site" evidence="11">
    <location>
        <position position="186"/>
    </location>
    <ligand>
        <name>L-aspartate</name>
        <dbReference type="ChEBI" id="CHEBI:29991"/>
    </ligand>
</feature>
<dbReference type="PRINTS" id="PR01042">
    <property type="entry name" value="TRNASYNTHASP"/>
</dbReference>
<feature type="binding site" evidence="11">
    <location>
        <position position="230"/>
    </location>
    <ligand>
        <name>L-aspartate</name>
        <dbReference type="ChEBI" id="CHEBI:29991"/>
    </ligand>
</feature>
<evidence type="ECO:0000256" key="9">
    <source>
        <dbReference type="ARBA" id="ARBA00022917"/>
    </source>
</evidence>